<dbReference type="Proteomes" id="UP000177325">
    <property type="component" value="Unassembled WGS sequence"/>
</dbReference>
<dbReference type="EMBL" id="MFMM01000001">
    <property type="protein sequence ID" value="OGG84561.1"/>
    <property type="molecule type" value="Genomic_DNA"/>
</dbReference>
<accession>A0A1F6FFC3</accession>
<gene>
    <name evidence="1" type="ORF">A3G90_00530</name>
</gene>
<dbReference type="AlphaFoldDB" id="A0A1F6FFC3"/>
<name>A0A1F6FFC3_9BACT</name>
<evidence type="ECO:0000313" key="1">
    <source>
        <dbReference type="EMBL" id="OGG84561.1"/>
    </source>
</evidence>
<proteinExistence type="predicted"/>
<protein>
    <submittedName>
        <fullName evidence="1">Uncharacterized protein</fullName>
    </submittedName>
</protein>
<evidence type="ECO:0000313" key="2">
    <source>
        <dbReference type="Proteomes" id="UP000177325"/>
    </source>
</evidence>
<reference evidence="1 2" key="1">
    <citation type="journal article" date="2016" name="Nat. Commun.">
        <title>Thousands of microbial genomes shed light on interconnected biogeochemical processes in an aquifer system.</title>
        <authorList>
            <person name="Anantharaman K."/>
            <person name="Brown C.T."/>
            <person name="Hug L.A."/>
            <person name="Sharon I."/>
            <person name="Castelle C.J."/>
            <person name="Probst A.J."/>
            <person name="Thomas B.C."/>
            <person name="Singh A."/>
            <person name="Wilkins M.J."/>
            <person name="Karaoz U."/>
            <person name="Brodie E.L."/>
            <person name="Williams K.H."/>
            <person name="Hubbard S.S."/>
            <person name="Banfield J.F."/>
        </authorList>
    </citation>
    <scope>NUCLEOTIDE SEQUENCE [LARGE SCALE GENOMIC DNA]</scope>
</reference>
<sequence length="157" mass="17647">MSEKVFHGSPKIFDAETANPRLNERINENGEVIFSEESFHATPHEWIALAYTYTPKPIEGLSGDNAFYNMGVNLYSDEKTVVIFGIGSLEESLVHLYGQGGYLYHFDNGDFVYKEGLGSQEVISTSPTTPLHMERIEDPVKRMTELGVTFDFVDVSK</sequence>
<organism evidence="1 2">
    <name type="scientific">Candidatus Kaiserbacteria bacterium RIFCSPLOWO2_12_FULL_45_26</name>
    <dbReference type="NCBI Taxonomy" id="1798525"/>
    <lineage>
        <taxon>Bacteria</taxon>
        <taxon>Candidatus Kaiseribacteriota</taxon>
    </lineage>
</organism>
<comment type="caution">
    <text evidence="1">The sequence shown here is derived from an EMBL/GenBank/DDBJ whole genome shotgun (WGS) entry which is preliminary data.</text>
</comment>